<organism evidence="2 3">
    <name type="scientific">Paramarasmius palmivorus</name>
    <dbReference type="NCBI Taxonomy" id="297713"/>
    <lineage>
        <taxon>Eukaryota</taxon>
        <taxon>Fungi</taxon>
        <taxon>Dikarya</taxon>
        <taxon>Basidiomycota</taxon>
        <taxon>Agaricomycotina</taxon>
        <taxon>Agaricomycetes</taxon>
        <taxon>Agaricomycetidae</taxon>
        <taxon>Agaricales</taxon>
        <taxon>Marasmiineae</taxon>
        <taxon>Marasmiaceae</taxon>
        <taxon>Paramarasmius</taxon>
    </lineage>
</organism>
<keyword evidence="3" id="KW-1185">Reference proteome</keyword>
<name>A0AAW0AU73_9AGAR</name>
<comment type="caution">
    <text evidence="2">The sequence shown here is derived from an EMBL/GenBank/DDBJ whole genome shotgun (WGS) entry which is preliminary data.</text>
</comment>
<evidence type="ECO:0000313" key="2">
    <source>
        <dbReference type="EMBL" id="KAK7017059.1"/>
    </source>
</evidence>
<sequence length="146" mass="18107">MSELEKIRQEREVRIRQRKTLDRDKHEMPLLPLENSQEHEVETNAAVPDNEKLARKRHQQATNSRRYYHKHRAEIRMRVKERRDRQVIRQAQQLQNTPEEERDSVLEAKRRKQREYSRKHREANRSAINERERERRRRAKESKREA</sequence>
<feature type="region of interest" description="Disordered" evidence="1">
    <location>
        <begin position="18"/>
        <end position="146"/>
    </location>
</feature>
<evidence type="ECO:0000313" key="3">
    <source>
        <dbReference type="Proteomes" id="UP001383192"/>
    </source>
</evidence>
<dbReference type="EMBL" id="JAYKXP010000263">
    <property type="protein sequence ID" value="KAK7017059.1"/>
    <property type="molecule type" value="Genomic_DNA"/>
</dbReference>
<feature type="compositionally biased region" description="Basic and acidic residues" evidence="1">
    <location>
        <begin position="18"/>
        <end position="28"/>
    </location>
</feature>
<reference evidence="2 3" key="1">
    <citation type="submission" date="2024-01" db="EMBL/GenBank/DDBJ databases">
        <title>A draft genome for a cacao thread blight-causing isolate of Paramarasmius palmivorus.</title>
        <authorList>
            <person name="Baruah I.K."/>
            <person name="Bukari Y."/>
            <person name="Amoako-Attah I."/>
            <person name="Meinhardt L.W."/>
            <person name="Bailey B.A."/>
            <person name="Cohen S.P."/>
        </authorList>
    </citation>
    <scope>NUCLEOTIDE SEQUENCE [LARGE SCALE GENOMIC DNA]</scope>
    <source>
        <strain evidence="2 3">GH-12</strain>
    </source>
</reference>
<accession>A0AAW0AU73</accession>
<protein>
    <submittedName>
        <fullName evidence="2">Uncharacterized protein</fullName>
    </submittedName>
</protein>
<gene>
    <name evidence="2" type="ORF">VNI00_018712</name>
</gene>
<dbReference type="AlphaFoldDB" id="A0AAW0AU73"/>
<proteinExistence type="predicted"/>
<feature type="compositionally biased region" description="Basic and acidic residues" evidence="1">
    <location>
        <begin position="74"/>
        <end position="87"/>
    </location>
</feature>
<feature type="compositionally biased region" description="Basic residues" evidence="1">
    <location>
        <begin position="134"/>
        <end position="146"/>
    </location>
</feature>
<evidence type="ECO:0000256" key="1">
    <source>
        <dbReference type="SAM" id="MobiDB-lite"/>
    </source>
</evidence>
<feature type="compositionally biased region" description="Basic residues" evidence="1">
    <location>
        <begin position="109"/>
        <end position="122"/>
    </location>
</feature>
<dbReference type="Proteomes" id="UP001383192">
    <property type="component" value="Unassembled WGS sequence"/>
</dbReference>